<dbReference type="InterPro" id="IPR029787">
    <property type="entry name" value="Nucleotide_cyclase"/>
</dbReference>
<dbReference type="SUPFAM" id="SSF141868">
    <property type="entry name" value="EAL domain-like"/>
    <property type="match status" value="1"/>
</dbReference>
<evidence type="ECO:0000259" key="5">
    <source>
        <dbReference type="PROSITE" id="PS50883"/>
    </source>
</evidence>
<evidence type="ECO:0008006" key="9">
    <source>
        <dbReference type="Google" id="ProtNLM"/>
    </source>
</evidence>
<organism evidence="7 8">
    <name type="scientific">Acidovorax lacteus</name>
    <dbReference type="NCBI Taxonomy" id="1924988"/>
    <lineage>
        <taxon>Bacteria</taxon>
        <taxon>Pseudomonadati</taxon>
        <taxon>Pseudomonadota</taxon>
        <taxon>Betaproteobacteria</taxon>
        <taxon>Burkholderiales</taxon>
        <taxon>Comamonadaceae</taxon>
        <taxon>Acidovorax</taxon>
    </lineage>
</organism>
<comment type="caution">
    <text evidence="7">The sequence shown here is derived from an EMBL/GenBank/DDBJ whole genome shotgun (WGS) entry which is preliminary data.</text>
</comment>
<dbReference type="InterPro" id="IPR001633">
    <property type="entry name" value="EAL_dom"/>
</dbReference>
<feature type="modified residue" description="4-aspartylphosphate" evidence="1">
    <location>
        <position position="747"/>
    </location>
</feature>
<dbReference type="EMBL" id="BAABEX010000029">
    <property type="protein sequence ID" value="GAA4428754.1"/>
    <property type="molecule type" value="Genomic_DNA"/>
</dbReference>
<dbReference type="SMART" id="SM00267">
    <property type="entry name" value="GGDEF"/>
    <property type="match status" value="1"/>
</dbReference>
<dbReference type="Pfam" id="PF00563">
    <property type="entry name" value="EAL"/>
    <property type="match status" value="1"/>
</dbReference>
<dbReference type="PROSITE" id="PS50887">
    <property type="entry name" value="GGDEF"/>
    <property type="match status" value="1"/>
</dbReference>
<dbReference type="InterPro" id="IPR052155">
    <property type="entry name" value="Biofilm_reg_signaling"/>
</dbReference>
<reference evidence="8" key="1">
    <citation type="journal article" date="2019" name="Int. J. Syst. Evol. Microbiol.">
        <title>The Global Catalogue of Microorganisms (GCM) 10K type strain sequencing project: providing services to taxonomists for standard genome sequencing and annotation.</title>
        <authorList>
            <consortium name="The Broad Institute Genomics Platform"/>
            <consortium name="The Broad Institute Genome Sequencing Center for Infectious Disease"/>
            <person name="Wu L."/>
            <person name="Ma J."/>
        </authorList>
    </citation>
    <scope>NUCLEOTIDE SEQUENCE [LARGE SCALE GENOMIC DNA]</scope>
    <source>
        <strain evidence="8">JCM 31890</strain>
    </source>
</reference>
<dbReference type="Gene3D" id="3.40.50.2300">
    <property type="match status" value="1"/>
</dbReference>
<dbReference type="InterPro" id="IPR011006">
    <property type="entry name" value="CheY-like_superfamily"/>
</dbReference>
<sequence length="970" mass="106963">MPDPTAIAARITPEELGLLKSRLFEVTPMGLCMLRQGVPLAVNQHLAAMLGGAPGNAQSDSEALQAQWPDLWPQLVGLGKAPKRISLTRTDGKPFVGRAYMRPLPGEFEGIEVITVVDDTHTQRIAFSADWRARMLEQTEAMGRSGSAEIDLDNGQAVLSQGLHRLLCLSFDPAPMAAWRLLRWVPPAERPYVASIWRAAITDEPFEFQHRLLRPDGSKMEVLQRGTVETDAAGRKHGYFILQDITAQREAEQRIQELANHDEVTGLANRTQLLDRIDQAVHAARWDPQPFLLLSIEVDEIDHLRRAMGYGAGDALAMAVAARLCVLAENGDTVARVDGGEFAILLDPRSAAMDPSGAHHARKIVEALARPERLGAAEIVPRGRVGVARFPADAEQAGQLLEAAQTARMGSPDEEVAFYTPQTRATALRRIAIESGLRHAVERDELFMRYQLQADLVTGELAGADAMLHWHSAELGEVPRPEFLSVARQTGLIVMLGNWARDAVCRQLSAWDAQGMAALRVSMRITPLELSQPDIVERIRGCLERHRVPGSRFGIEISEQVLVSAHMDIAKTLSALRALGLEITLGDFGSGATNLRLLRTLPVDVIKVHRSCVPDVTAATGDVSLTRAILNLAHSLHLKVLAEGVETPGQLTLLVANGCDRMQGPVFALPGLAEEVVRQQREGLRLPAHFLRTQRERTLLLVDDEPNIVSALKRLFRRDGYRIVTAHSGVEGLQRMAEYEVDVVLSDQRMPGMTGVEFLRRAKELYPDTVRMVLSGYTELQSITDAINEGAIYRFLTKPWDDEHLREHVQEAFRQKGMADENKRLAGEVVSANEALAQVNERLEMVLATQKSQIDREEVRANTARDMVDLLPVPVLGVDPDGTVVLVNREAQRLWGPQAPLLGEQVCTLLRPHAVAGVADMALPLQSDAPALPSCVQLQQRRWLLRMQTLDQPSARGTLLVLTEAAQRPH</sequence>
<accession>A0ABP8LIF2</accession>
<feature type="domain" description="Response regulatory" evidence="3">
    <location>
        <begin position="698"/>
        <end position="813"/>
    </location>
</feature>
<name>A0ABP8LIF2_9BURK</name>
<evidence type="ECO:0000259" key="3">
    <source>
        <dbReference type="PROSITE" id="PS50110"/>
    </source>
</evidence>
<dbReference type="CDD" id="cd01949">
    <property type="entry name" value="GGDEF"/>
    <property type="match status" value="1"/>
</dbReference>
<evidence type="ECO:0000256" key="1">
    <source>
        <dbReference type="PROSITE-ProRule" id="PRU00169"/>
    </source>
</evidence>
<dbReference type="PANTHER" id="PTHR44757">
    <property type="entry name" value="DIGUANYLATE CYCLASE DGCP"/>
    <property type="match status" value="1"/>
</dbReference>
<dbReference type="InterPro" id="IPR035919">
    <property type="entry name" value="EAL_sf"/>
</dbReference>
<dbReference type="PROSITE" id="PS50110">
    <property type="entry name" value="RESPONSE_REGULATORY"/>
    <property type="match status" value="1"/>
</dbReference>
<dbReference type="InterPro" id="IPR000160">
    <property type="entry name" value="GGDEF_dom"/>
</dbReference>
<dbReference type="Gene3D" id="3.30.450.20">
    <property type="entry name" value="PAS domain"/>
    <property type="match status" value="2"/>
</dbReference>
<dbReference type="Gene3D" id="3.30.70.270">
    <property type="match status" value="1"/>
</dbReference>
<dbReference type="RefSeq" id="WP_345066486.1">
    <property type="nucleotide sequence ID" value="NZ_BAABEX010000029.1"/>
</dbReference>
<gene>
    <name evidence="7" type="ORF">GCM10023090_27990</name>
</gene>
<evidence type="ECO:0000259" key="6">
    <source>
        <dbReference type="PROSITE" id="PS50887"/>
    </source>
</evidence>
<keyword evidence="8" id="KW-1185">Reference proteome</keyword>
<evidence type="ECO:0000313" key="8">
    <source>
        <dbReference type="Proteomes" id="UP001501788"/>
    </source>
</evidence>
<dbReference type="PANTHER" id="PTHR44757:SF2">
    <property type="entry name" value="BIOFILM ARCHITECTURE MAINTENANCE PROTEIN MBAA"/>
    <property type="match status" value="1"/>
</dbReference>
<dbReference type="CDD" id="cd01948">
    <property type="entry name" value="EAL"/>
    <property type="match status" value="1"/>
</dbReference>
<dbReference type="SUPFAM" id="SSF55073">
    <property type="entry name" value="Nucleotide cyclase"/>
    <property type="match status" value="1"/>
</dbReference>
<dbReference type="InterPro" id="IPR035965">
    <property type="entry name" value="PAS-like_dom_sf"/>
</dbReference>
<dbReference type="SMART" id="SM00448">
    <property type="entry name" value="REC"/>
    <property type="match status" value="1"/>
</dbReference>
<evidence type="ECO:0000259" key="4">
    <source>
        <dbReference type="PROSITE" id="PS50113"/>
    </source>
</evidence>
<dbReference type="SUPFAM" id="SSF52172">
    <property type="entry name" value="CheY-like"/>
    <property type="match status" value="1"/>
</dbReference>
<dbReference type="PROSITE" id="PS50883">
    <property type="entry name" value="EAL"/>
    <property type="match status" value="1"/>
</dbReference>
<dbReference type="Pfam" id="PF00072">
    <property type="entry name" value="Response_reg"/>
    <property type="match status" value="1"/>
</dbReference>
<dbReference type="Pfam" id="PF00990">
    <property type="entry name" value="GGDEF"/>
    <property type="match status" value="1"/>
</dbReference>
<evidence type="ECO:0000313" key="7">
    <source>
        <dbReference type="EMBL" id="GAA4428754.1"/>
    </source>
</evidence>
<feature type="domain" description="PAC" evidence="4">
    <location>
        <begin position="206"/>
        <end position="257"/>
    </location>
</feature>
<dbReference type="Gene3D" id="3.20.20.450">
    <property type="entry name" value="EAL domain"/>
    <property type="match status" value="1"/>
</dbReference>
<dbReference type="Proteomes" id="UP001501788">
    <property type="component" value="Unassembled WGS sequence"/>
</dbReference>
<dbReference type="InterPro" id="IPR000700">
    <property type="entry name" value="PAS-assoc_C"/>
</dbReference>
<feature type="coiled-coil region" evidence="2">
    <location>
        <begin position="822"/>
        <end position="860"/>
    </location>
</feature>
<dbReference type="PROSITE" id="PS50113">
    <property type="entry name" value="PAC"/>
    <property type="match status" value="1"/>
</dbReference>
<dbReference type="InterPro" id="IPR043128">
    <property type="entry name" value="Rev_trsase/Diguanyl_cyclase"/>
</dbReference>
<feature type="domain" description="GGDEF" evidence="6">
    <location>
        <begin position="289"/>
        <end position="421"/>
    </location>
</feature>
<dbReference type="SUPFAM" id="SSF55785">
    <property type="entry name" value="PYP-like sensor domain (PAS domain)"/>
    <property type="match status" value="2"/>
</dbReference>
<feature type="domain" description="EAL" evidence="5">
    <location>
        <begin position="430"/>
        <end position="684"/>
    </location>
</feature>
<dbReference type="SMART" id="SM00052">
    <property type="entry name" value="EAL"/>
    <property type="match status" value="1"/>
</dbReference>
<keyword evidence="2" id="KW-0175">Coiled coil</keyword>
<dbReference type="NCBIfam" id="TIGR00254">
    <property type="entry name" value="GGDEF"/>
    <property type="match status" value="1"/>
</dbReference>
<dbReference type="InterPro" id="IPR000014">
    <property type="entry name" value="PAS"/>
</dbReference>
<evidence type="ECO:0000256" key="2">
    <source>
        <dbReference type="SAM" id="Coils"/>
    </source>
</evidence>
<dbReference type="SMART" id="SM00091">
    <property type="entry name" value="PAS"/>
    <property type="match status" value="1"/>
</dbReference>
<proteinExistence type="predicted"/>
<keyword evidence="1" id="KW-0597">Phosphoprotein</keyword>
<dbReference type="CDD" id="cd17569">
    <property type="entry name" value="REC_HupR-like"/>
    <property type="match status" value="1"/>
</dbReference>
<dbReference type="InterPro" id="IPR001789">
    <property type="entry name" value="Sig_transdc_resp-reg_receiver"/>
</dbReference>
<protein>
    <recommendedName>
        <fullName evidence="9">EAL domain-containing protein</fullName>
    </recommendedName>
</protein>